<accession>A0A4U5PFP2</accession>
<reference evidence="3 4" key="1">
    <citation type="journal article" date="2015" name="Genome Biol.">
        <title>Comparative genomics of Steinernema reveals deeply conserved gene regulatory networks.</title>
        <authorList>
            <person name="Dillman A.R."/>
            <person name="Macchietto M."/>
            <person name="Porter C.F."/>
            <person name="Rogers A."/>
            <person name="Williams B."/>
            <person name="Antoshechkin I."/>
            <person name="Lee M.M."/>
            <person name="Goodwin Z."/>
            <person name="Lu X."/>
            <person name="Lewis E.E."/>
            <person name="Goodrich-Blair H."/>
            <person name="Stock S.P."/>
            <person name="Adams B.J."/>
            <person name="Sternberg P.W."/>
            <person name="Mortazavi A."/>
        </authorList>
    </citation>
    <scope>NUCLEOTIDE SEQUENCE [LARGE SCALE GENOMIC DNA]</scope>
    <source>
        <strain evidence="3 4">ALL</strain>
    </source>
</reference>
<dbReference type="Pfam" id="PF02582">
    <property type="entry name" value="DUF155"/>
    <property type="match status" value="1"/>
</dbReference>
<dbReference type="EMBL" id="AZBU02000002">
    <property type="protein sequence ID" value="TKR95061.1"/>
    <property type="molecule type" value="Genomic_DNA"/>
</dbReference>
<evidence type="ECO:0000313" key="4">
    <source>
        <dbReference type="Proteomes" id="UP000298663"/>
    </source>
</evidence>
<protein>
    <recommendedName>
        <fullName evidence="2">DUF155 domain-containing protein</fullName>
    </recommendedName>
</protein>
<dbReference type="STRING" id="34508.A0A4U5PFP2"/>
<comment type="similarity">
    <text evidence="1">Belongs to the RMD1/sif2 family.</text>
</comment>
<dbReference type="InterPro" id="IPR051624">
    <property type="entry name" value="RMD1/Sad1-interacting"/>
</dbReference>
<keyword evidence="4" id="KW-1185">Reference proteome</keyword>
<evidence type="ECO:0000259" key="2">
    <source>
        <dbReference type="Pfam" id="PF02582"/>
    </source>
</evidence>
<comment type="caution">
    <text evidence="3">The sequence shown here is derived from an EMBL/GenBank/DDBJ whole genome shotgun (WGS) entry which is preliminary data.</text>
</comment>
<dbReference type="GO" id="GO:0070131">
    <property type="term" value="P:positive regulation of mitochondrial translation"/>
    <property type="evidence" value="ECO:0007669"/>
    <property type="project" value="TreeGrafter"/>
</dbReference>
<sequence length="178" mass="21086">MNTFKTKGVFDWRIYRKYEGFGKVLWSRKKAMQFAALRHSINLNTCLLNDDFYWERPELEEHYKQALKYFAVAQRLRQINSKLDYCEECVRQIDSMLSHVIRSAMLGKLDSADRMQDRAFLTGPLNETRSWYSRLLASSTERDLQVFGEVDHVDIRHLRDWKQKSGLAVLAAFRKKLA</sequence>
<evidence type="ECO:0000313" key="3">
    <source>
        <dbReference type="EMBL" id="TKR95061.1"/>
    </source>
</evidence>
<dbReference type="OrthoDB" id="242766at2759"/>
<dbReference type="InterPro" id="IPR003734">
    <property type="entry name" value="DUF155"/>
</dbReference>
<dbReference type="PANTHER" id="PTHR16255">
    <property type="entry name" value="REQUIRED FOR MEIOTIC NUCLEAR DIVISION PROTEIN 1 HOMOLOG"/>
    <property type="match status" value="1"/>
</dbReference>
<feature type="domain" description="DUF155" evidence="2">
    <location>
        <begin position="29"/>
        <end position="80"/>
    </location>
</feature>
<organism evidence="3 4">
    <name type="scientific">Steinernema carpocapsae</name>
    <name type="common">Entomopathogenic nematode</name>
    <dbReference type="NCBI Taxonomy" id="34508"/>
    <lineage>
        <taxon>Eukaryota</taxon>
        <taxon>Metazoa</taxon>
        <taxon>Ecdysozoa</taxon>
        <taxon>Nematoda</taxon>
        <taxon>Chromadorea</taxon>
        <taxon>Rhabditida</taxon>
        <taxon>Tylenchina</taxon>
        <taxon>Panagrolaimomorpha</taxon>
        <taxon>Strongyloidoidea</taxon>
        <taxon>Steinernematidae</taxon>
        <taxon>Steinernema</taxon>
    </lineage>
</organism>
<gene>
    <name evidence="3" type="ORF">L596_009279</name>
</gene>
<dbReference type="PANTHER" id="PTHR16255:SF1">
    <property type="entry name" value="REQUIRED FOR MEIOTIC NUCLEAR DIVISION PROTEIN 1 HOMOLOG"/>
    <property type="match status" value="1"/>
</dbReference>
<reference evidence="3 4" key="2">
    <citation type="journal article" date="2019" name="G3 (Bethesda)">
        <title>Hybrid Assembly of the Genome of the Entomopathogenic Nematode Steinernema carpocapsae Identifies the X-Chromosome.</title>
        <authorList>
            <person name="Serra L."/>
            <person name="Macchietto M."/>
            <person name="Macias-Munoz A."/>
            <person name="McGill C.J."/>
            <person name="Rodriguez I.M."/>
            <person name="Rodriguez B."/>
            <person name="Murad R."/>
            <person name="Mortazavi A."/>
        </authorList>
    </citation>
    <scope>NUCLEOTIDE SEQUENCE [LARGE SCALE GENOMIC DNA]</scope>
    <source>
        <strain evidence="3 4">ALL</strain>
    </source>
</reference>
<dbReference type="GO" id="GO:0005739">
    <property type="term" value="C:mitochondrion"/>
    <property type="evidence" value="ECO:0007669"/>
    <property type="project" value="UniProtKB-ARBA"/>
</dbReference>
<name>A0A4U5PFP2_STECR</name>
<proteinExistence type="inferred from homology"/>
<dbReference type="AlphaFoldDB" id="A0A4U5PFP2"/>
<evidence type="ECO:0000256" key="1">
    <source>
        <dbReference type="ARBA" id="ARBA00008306"/>
    </source>
</evidence>
<dbReference type="Proteomes" id="UP000298663">
    <property type="component" value="Unassembled WGS sequence"/>
</dbReference>